<dbReference type="EMBL" id="FUKO01000048">
    <property type="protein sequence ID" value="SJN47046.1"/>
    <property type="molecule type" value="Genomic_DNA"/>
</dbReference>
<proteinExistence type="predicted"/>
<gene>
    <name evidence="1" type="ORF">FM104_15610</name>
</gene>
<dbReference type="SUPFAM" id="SSF48498">
    <property type="entry name" value="Tetracyclin repressor-like, C-terminal domain"/>
    <property type="match status" value="1"/>
</dbReference>
<evidence type="ECO:0000313" key="1">
    <source>
        <dbReference type="EMBL" id="SJN47046.1"/>
    </source>
</evidence>
<keyword evidence="2" id="KW-1185">Reference proteome</keyword>
<dbReference type="Proteomes" id="UP000196320">
    <property type="component" value="Unassembled WGS sequence"/>
</dbReference>
<dbReference type="OrthoDB" id="3519192at2"/>
<name>A0A1R4KRS8_9MICO</name>
<accession>A0A1R4KRS8</accession>
<dbReference type="SUPFAM" id="SSF46689">
    <property type="entry name" value="Homeodomain-like"/>
    <property type="match status" value="1"/>
</dbReference>
<dbReference type="Gene3D" id="1.10.357.10">
    <property type="entry name" value="Tetracycline Repressor, domain 2"/>
    <property type="match status" value="1"/>
</dbReference>
<dbReference type="RefSeq" id="WP_087133135.1">
    <property type="nucleotide sequence ID" value="NZ_FUKO01000048.1"/>
</dbReference>
<organism evidence="1 2">
    <name type="scientific">Microbacterium esteraromaticum</name>
    <dbReference type="NCBI Taxonomy" id="57043"/>
    <lineage>
        <taxon>Bacteria</taxon>
        <taxon>Bacillati</taxon>
        <taxon>Actinomycetota</taxon>
        <taxon>Actinomycetes</taxon>
        <taxon>Micrococcales</taxon>
        <taxon>Microbacteriaceae</taxon>
        <taxon>Microbacterium</taxon>
    </lineage>
</organism>
<evidence type="ECO:0000313" key="2">
    <source>
        <dbReference type="Proteomes" id="UP000196320"/>
    </source>
</evidence>
<dbReference type="InterPro" id="IPR009057">
    <property type="entry name" value="Homeodomain-like_sf"/>
</dbReference>
<dbReference type="InterPro" id="IPR036271">
    <property type="entry name" value="Tet_transcr_reg_TetR-rel_C_sf"/>
</dbReference>
<sequence>MRRIGGRPRQIEMGDIVRVGREIGLHQLSLNAVAARLGVSSTALYRHVDGRWGLESLVGENILADLQLPDEPCQETAQHLLSSGLRLRSFILKHPGLAAYVQTLFPRGESGRRLLAAEVEALGRRGYAADAAVVLSSAVASVAIGYAAAEDLQRQRAEGRARQEENALAAMGDDPRLGKAYWGLPDVGADEYVRLWLGAAVRAFVAAAPPGRSPEQIRAALDAAGKGL</sequence>
<protein>
    <submittedName>
        <fullName evidence="1">Transcriptional regulator, TetR family</fullName>
    </submittedName>
</protein>
<dbReference type="AlphaFoldDB" id="A0A1R4KRS8"/>
<reference evidence="1 2" key="1">
    <citation type="submission" date="2017-02" db="EMBL/GenBank/DDBJ databases">
        <authorList>
            <person name="Peterson S.W."/>
        </authorList>
    </citation>
    <scope>NUCLEOTIDE SEQUENCE [LARGE SCALE GENOMIC DNA]</scope>
    <source>
        <strain evidence="1 2">B Mb 05.01</strain>
    </source>
</reference>